<dbReference type="PROSITE" id="PS50072">
    <property type="entry name" value="CSA_PPIASE_2"/>
    <property type="match status" value="1"/>
</dbReference>
<dbReference type="Proteomes" id="UP000013827">
    <property type="component" value="Unassembled WGS sequence"/>
</dbReference>
<dbReference type="Gene3D" id="2.40.100.10">
    <property type="entry name" value="Cyclophilin-like"/>
    <property type="match status" value="1"/>
</dbReference>
<feature type="chain" id="PRO_5044291472" description="PPIase cyclophilin-type domain-containing protein" evidence="1">
    <location>
        <begin position="32"/>
        <end position="276"/>
    </location>
</feature>
<dbReference type="InterPro" id="IPR002130">
    <property type="entry name" value="Cyclophilin-type_PPIase_dom"/>
</dbReference>
<evidence type="ECO:0000313" key="4">
    <source>
        <dbReference type="Proteomes" id="UP000013827"/>
    </source>
</evidence>
<evidence type="ECO:0000256" key="1">
    <source>
        <dbReference type="SAM" id="SignalP"/>
    </source>
</evidence>
<organism evidence="3 4">
    <name type="scientific">Emiliania huxleyi (strain CCMP1516)</name>
    <dbReference type="NCBI Taxonomy" id="280463"/>
    <lineage>
        <taxon>Eukaryota</taxon>
        <taxon>Haptista</taxon>
        <taxon>Haptophyta</taxon>
        <taxon>Prymnesiophyceae</taxon>
        <taxon>Isochrysidales</taxon>
        <taxon>Noelaerhabdaceae</taxon>
        <taxon>Emiliania</taxon>
    </lineage>
</organism>
<dbReference type="PaxDb" id="2903-EOD24508"/>
<dbReference type="HOGENOM" id="CLU_1009860_0_0_1"/>
<dbReference type="Pfam" id="PF00160">
    <property type="entry name" value="Pro_isomerase"/>
    <property type="match status" value="1"/>
</dbReference>
<evidence type="ECO:0000313" key="3">
    <source>
        <dbReference type="EnsemblProtists" id="EOD24508"/>
    </source>
</evidence>
<accession>A0A0D3JLX3</accession>
<feature type="domain" description="PPIase cyclophilin-type" evidence="2">
    <location>
        <begin position="104"/>
        <end position="275"/>
    </location>
</feature>
<evidence type="ECO:0000259" key="2">
    <source>
        <dbReference type="PROSITE" id="PS50072"/>
    </source>
</evidence>
<keyword evidence="1" id="KW-0732">Signal</keyword>
<protein>
    <recommendedName>
        <fullName evidence="2">PPIase cyclophilin-type domain-containing protein</fullName>
    </recommendedName>
</protein>
<dbReference type="SUPFAM" id="SSF50891">
    <property type="entry name" value="Cyclophilin-like"/>
    <property type="match status" value="1"/>
</dbReference>
<dbReference type="InterPro" id="IPR029000">
    <property type="entry name" value="Cyclophilin-like_dom_sf"/>
</dbReference>
<dbReference type="KEGG" id="ehx:EMIHUDRAFT_115877"/>
<dbReference type="RefSeq" id="XP_005776937.1">
    <property type="nucleotide sequence ID" value="XM_005776880.1"/>
</dbReference>
<feature type="signal peptide" evidence="1">
    <location>
        <begin position="1"/>
        <end position="31"/>
    </location>
</feature>
<reference evidence="3" key="2">
    <citation type="submission" date="2024-10" db="UniProtKB">
        <authorList>
            <consortium name="EnsemblProtists"/>
        </authorList>
    </citation>
    <scope>IDENTIFICATION</scope>
</reference>
<name>A0A0D3JLX3_EMIH1</name>
<dbReference type="EnsemblProtists" id="EOD24508">
    <property type="protein sequence ID" value="EOD24508"/>
    <property type="gene ID" value="EMIHUDRAFT_115877"/>
</dbReference>
<dbReference type="STRING" id="2903.R1CNK6"/>
<dbReference type="AlphaFoldDB" id="A0A0D3JLX3"/>
<reference evidence="4" key="1">
    <citation type="journal article" date="2013" name="Nature">
        <title>Pan genome of the phytoplankton Emiliania underpins its global distribution.</title>
        <authorList>
            <person name="Read B.A."/>
            <person name="Kegel J."/>
            <person name="Klute M.J."/>
            <person name="Kuo A."/>
            <person name="Lefebvre S.C."/>
            <person name="Maumus F."/>
            <person name="Mayer C."/>
            <person name="Miller J."/>
            <person name="Monier A."/>
            <person name="Salamov A."/>
            <person name="Young J."/>
            <person name="Aguilar M."/>
            <person name="Claverie J.M."/>
            <person name="Frickenhaus S."/>
            <person name="Gonzalez K."/>
            <person name="Herman E.K."/>
            <person name="Lin Y.C."/>
            <person name="Napier J."/>
            <person name="Ogata H."/>
            <person name="Sarno A.F."/>
            <person name="Shmutz J."/>
            <person name="Schroeder D."/>
            <person name="de Vargas C."/>
            <person name="Verret F."/>
            <person name="von Dassow P."/>
            <person name="Valentin K."/>
            <person name="Van de Peer Y."/>
            <person name="Wheeler G."/>
            <person name="Dacks J.B."/>
            <person name="Delwiche C.F."/>
            <person name="Dyhrman S.T."/>
            <person name="Glockner G."/>
            <person name="John U."/>
            <person name="Richards T."/>
            <person name="Worden A.Z."/>
            <person name="Zhang X."/>
            <person name="Grigoriev I.V."/>
            <person name="Allen A.E."/>
            <person name="Bidle K."/>
            <person name="Borodovsky M."/>
            <person name="Bowler C."/>
            <person name="Brownlee C."/>
            <person name="Cock J.M."/>
            <person name="Elias M."/>
            <person name="Gladyshev V.N."/>
            <person name="Groth M."/>
            <person name="Guda C."/>
            <person name="Hadaegh A."/>
            <person name="Iglesias-Rodriguez M.D."/>
            <person name="Jenkins J."/>
            <person name="Jones B.M."/>
            <person name="Lawson T."/>
            <person name="Leese F."/>
            <person name="Lindquist E."/>
            <person name="Lobanov A."/>
            <person name="Lomsadze A."/>
            <person name="Malik S.B."/>
            <person name="Marsh M.E."/>
            <person name="Mackinder L."/>
            <person name="Mock T."/>
            <person name="Mueller-Roeber B."/>
            <person name="Pagarete A."/>
            <person name="Parker M."/>
            <person name="Probert I."/>
            <person name="Quesneville H."/>
            <person name="Raines C."/>
            <person name="Rensing S.A."/>
            <person name="Riano-Pachon D.M."/>
            <person name="Richier S."/>
            <person name="Rokitta S."/>
            <person name="Shiraiwa Y."/>
            <person name="Soanes D.M."/>
            <person name="van der Giezen M."/>
            <person name="Wahlund T.M."/>
            <person name="Williams B."/>
            <person name="Wilson W."/>
            <person name="Wolfe G."/>
            <person name="Wurch L.L."/>
        </authorList>
    </citation>
    <scope>NUCLEOTIDE SEQUENCE</scope>
</reference>
<proteinExistence type="predicted"/>
<keyword evidence="4" id="KW-1185">Reference proteome</keyword>
<dbReference type="GO" id="GO:0003755">
    <property type="term" value="F:peptidyl-prolyl cis-trans isomerase activity"/>
    <property type="evidence" value="ECO:0007669"/>
    <property type="project" value="InterPro"/>
</dbReference>
<dbReference type="GeneID" id="17270052"/>
<sequence>MRISPDATRRAILLPFAAALISTSVPGAALAGERGTAQTVGLDTGSLIIDPRALNAERGLIWGGRERCDPTDVACTQGGELITAAGELPPPKRPVGYEVTDRLKMSFVVAGEPAGDVVVALWRPAAPTATDAFVRLGRGMLTTGENEEPASLERSTAVRIIRNEAVVLGALRKPGGSTLLVAGQTRPQRVPVAPPKYDDDNNLSHDAAGWLSVRRGGGSFEFVLTPRANPALDREWLIIGQVEEGMGLVERLNTLPTNNYDRAPLATVQLRSVTVL</sequence>